<evidence type="ECO:0000256" key="1">
    <source>
        <dbReference type="ARBA" id="ARBA00022801"/>
    </source>
</evidence>
<name>A0A7W8HBX7_9FIRM</name>
<dbReference type="GO" id="GO:0005975">
    <property type="term" value="P:carbohydrate metabolic process"/>
    <property type="evidence" value="ECO:0007669"/>
    <property type="project" value="TreeGrafter"/>
</dbReference>
<dbReference type="Proteomes" id="UP000543642">
    <property type="component" value="Unassembled WGS sequence"/>
</dbReference>
<dbReference type="EMBL" id="JACHFW010000013">
    <property type="protein sequence ID" value="MBB5265656.1"/>
    <property type="molecule type" value="Genomic_DNA"/>
</dbReference>
<dbReference type="Gene3D" id="3.40.50.1110">
    <property type="entry name" value="SGNH hydrolase"/>
    <property type="match status" value="1"/>
</dbReference>
<dbReference type="PANTHER" id="PTHR22901">
    <property type="entry name" value="SIALATE O-ACETYLESTERASE"/>
    <property type="match status" value="1"/>
</dbReference>
<organism evidence="3 4">
    <name type="scientific">Catenibacillus scindens</name>
    <dbReference type="NCBI Taxonomy" id="673271"/>
    <lineage>
        <taxon>Bacteria</taxon>
        <taxon>Bacillati</taxon>
        <taxon>Bacillota</taxon>
        <taxon>Clostridia</taxon>
        <taxon>Lachnospirales</taxon>
        <taxon>Lachnospiraceae</taxon>
        <taxon>Catenibacillus</taxon>
    </lineage>
</organism>
<proteinExistence type="predicted"/>
<evidence type="ECO:0000259" key="2">
    <source>
        <dbReference type="Pfam" id="PF03629"/>
    </source>
</evidence>
<dbReference type="InterPro" id="IPR005181">
    <property type="entry name" value="SASA"/>
</dbReference>
<dbReference type="PANTHER" id="PTHR22901:SF0">
    <property type="entry name" value="SIALATE O-ACETYLESTERASE"/>
    <property type="match status" value="1"/>
</dbReference>
<accession>A0A7W8HBX7</accession>
<keyword evidence="1 3" id="KW-0378">Hydrolase</keyword>
<evidence type="ECO:0000313" key="3">
    <source>
        <dbReference type="EMBL" id="MBB5265656.1"/>
    </source>
</evidence>
<dbReference type="InterPro" id="IPR039329">
    <property type="entry name" value="SIAE"/>
</dbReference>
<reference evidence="3 4" key="1">
    <citation type="submission" date="2020-08" db="EMBL/GenBank/DDBJ databases">
        <title>Genomic Encyclopedia of Type Strains, Phase IV (KMG-IV): sequencing the most valuable type-strain genomes for metagenomic binning, comparative biology and taxonomic classification.</title>
        <authorList>
            <person name="Goeker M."/>
        </authorList>
    </citation>
    <scope>NUCLEOTIDE SEQUENCE [LARGE SCALE GENOMIC DNA]</scope>
    <source>
        <strain evidence="3 4">DSM 106146</strain>
    </source>
</reference>
<keyword evidence="4" id="KW-1185">Reference proteome</keyword>
<comment type="caution">
    <text evidence="3">The sequence shown here is derived from an EMBL/GenBank/DDBJ whole genome shotgun (WGS) entry which is preliminary data.</text>
</comment>
<gene>
    <name evidence="3" type="ORF">HNP82_002803</name>
</gene>
<dbReference type="EC" id="3.1.1.53" evidence="3"/>
<dbReference type="SUPFAM" id="SSF52266">
    <property type="entry name" value="SGNH hydrolase"/>
    <property type="match status" value="1"/>
</dbReference>
<dbReference type="GO" id="GO:0001681">
    <property type="term" value="F:sialate O-acetylesterase activity"/>
    <property type="evidence" value="ECO:0007669"/>
    <property type="project" value="UniProtKB-EC"/>
</dbReference>
<evidence type="ECO:0000313" key="4">
    <source>
        <dbReference type="Proteomes" id="UP000543642"/>
    </source>
</evidence>
<feature type="domain" description="Sialate O-acetylesterase" evidence="2">
    <location>
        <begin position="275"/>
        <end position="376"/>
    </location>
</feature>
<dbReference type="Pfam" id="PF03629">
    <property type="entry name" value="SASA"/>
    <property type="match status" value="1"/>
</dbReference>
<sequence>MLRTAPIFADYMVLQQKKNLYVWGSASPWECISITIQGKRSTAFADENGHWMAAVAPLEMSFEEKMVISGKKEEICINNVAVGEVWVAAGQSNMEFYMRYDQDFEKEHLNCHNENIRFFDVPRISYESQMEEEDYSRFGFWRVCDEENLEYYSAVAYYFAKELQNSYHIPIGIVGCNWGGTSACCWMDYKSAVLSGKIWVDEYVEALKKCGNYQAYIDKEKKGNAIWKNDPFKDPLTERLMYGVSPEETRKILKKMAESGMFDAPVTPVHPWRPCGLYRTMLKKIVPYSVQGILWYQGESDAGHAEIYDSVLTRLIQCWRGEWREELPFIMAHVAPYSDGRRFGEIRRAQEQVAECINKVYTVATGDVGMKYDLHPKKKGPVGYRMSLIARHYIYGEDLLCEAPVPEKWSVFENRVTISMKNAGKGLVMEGESLTALKIFDKANVCLSETAYSVRIEKNRLSIDLKQGSFQEGMKINFAMEDFFQVNLFNSAHIPAKPFSYVIEGDDKK</sequence>
<dbReference type="AlphaFoldDB" id="A0A7W8HBX7"/>
<dbReference type="RefSeq" id="WP_183775673.1">
    <property type="nucleotide sequence ID" value="NZ_JACHFW010000013.1"/>
</dbReference>
<protein>
    <submittedName>
        <fullName evidence="3">Sialate O-acetylesterase</fullName>
        <ecNumber evidence="3">3.1.1.53</ecNumber>
    </submittedName>
</protein>
<dbReference type="InterPro" id="IPR036514">
    <property type="entry name" value="SGNH_hydro_sf"/>
</dbReference>